<dbReference type="InterPro" id="IPR011042">
    <property type="entry name" value="6-blade_b-propeller_TolB-like"/>
</dbReference>
<proteinExistence type="predicted"/>
<keyword evidence="2" id="KW-0677">Repeat</keyword>
<dbReference type="AlphaFoldDB" id="A0A381SE30"/>
<dbReference type="PANTHER" id="PTHR10680">
    <property type="entry name" value="PEPTIDYL-GLYCINE ALPHA-AMIDATING MONOOXYGENASE"/>
    <property type="match status" value="1"/>
</dbReference>
<organism evidence="4">
    <name type="scientific">marine metagenome</name>
    <dbReference type="NCBI Taxonomy" id="408172"/>
    <lineage>
        <taxon>unclassified sequences</taxon>
        <taxon>metagenomes</taxon>
        <taxon>ecological metagenomes</taxon>
    </lineage>
</organism>
<gene>
    <name evidence="4" type="ORF">METZ01_LOCUS54425</name>
</gene>
<evidence type="ECO:0000313" key="4">
    <source>
        <dbReference type="EMBL" id="SVA01571.1"/>
    </source>
</evidence>
<evidence type="ECO:0000256" key="3">
    <source>
        <dbReference type="ARBA" id="ARBA00023180"/>
    </source>
</evidence>
<dbReference type="PROSITE" id="PS51125">
    <property type="entry name" value="NHL"/>
    <property type="match status" value="1"/>
</dbReference>
<accession>A0A381SE30</accession>
<keyword evidence="1" id="KW-0732">Signal</keyword>
<name>A0A381SE30_9ZZZZ</name>
<evidence type="ECO:0000256" key="2">
    <source>
        <dbReference type="ARBA" id="ARBA00022737"/>
    </source>
</evidence>
<keyword evidence="3" id="KW-0325">Glycoprotein</keyword>
<dbReference type="EMBL" id="UINC01002917">
    <property type="protein sequence ID" value="SVA01571.1"/>
    <property type="molecule type" value="Genomic_DNA"/>
</dbReference>
<dbReference type="InterPro" id="IPR001258">
    <property type="entry name" value="NHL_repeat"/>
</dbReference>
<dbReference type="Pfam" id="PF01436">
    <property type="entry name" value="NHL"/>
    <property type="match status" value="1"/>
</dbReference>
<reference evidence="4" key="1">
    <citation type="submission" date="2018-05" db="EMBL/GenBank/DDBJ databases">
        <authorList>
            <person name="Lanie J.A."/>
            <person name="Ng W.-L."/>
            <person name="Kazmierczak K.M."/>
            <person name="Andrzejewski T.M."/>
            <person name="Davidsen T.M."/>
            <person name="Wayne K.J."/>
            <person name="Tettelin H."/>
            <person name="Glass J.I."/>
            <person name="Rusch D."/>
            <person name="Podicherti R."/>
            <person name="Tsui H.-C.T."/>
            <person name="Winkler M.E."/>
        </authorList>
    </citation>
    <scope>NUCLEOTIDE SEQUENCE</scope>
</reference>
<protein>
    <recommendedName>
        <fullName evidence="5">SMP-30/Gluconolactonase/LRE-like region domain-containing protein</fullName>
    </recommendedName>
</protein>
<sequence>MGKSSCVGVATLVFGLTLAATSAFSQTQPPTKGPAVDGSPAWFLQGSFPDPGGRTIVDSDGNVTVVARGDSGGYRTSTGETPACRQSPICGNRSGRRRQELQRVQWEQTLRYTFTYLDVLPSGFGGVPAVALDSEENLWVFQRAEAGKPQLSKFGPDHNLLLAVDPDVIGYQDKAHGMAVDEEDNVWICATNGSTVMKLSPEGELLLTIGERGRRGDWDESKGQRLLWQPVMVAFAPNGDVYIGQGHGNESPNDTDSDDLANHIGASRILHLDREGRFINQWFGNEAGRGKFNSAHGLAVDPMNGDVWIGDREDYRVVVYSGDGKFLKTLQMSNLPCALYFDSHGQPWMASGQDGQFLQLDRNGRVLGAIGNGMGIGPGQFIEASYWVMDDDDNLYAGDTAVGRVTKMIAPPK</sequence>
<dbReference type="Gene3D" id="2.120.10.30">
    <property type="entry name" value="TolB, C-terminal domain"/>
    <property type="match status" value="1"/>
</dbReference>
<evidence type="ECO:0008006" key="5">
    <source>
        <dbReference type="Google" id="ProtNLM"/>
    </source>
</evidence>
<evidence type="ECO:0000256" key="1">
    <source>
        <dbReference type="ARBA" id="ARBA00022729"/>
    </source>
</evidence>
<dbReference type="SUPFAM" id="SSF63829">
    <property type="entry name" value="Calcium-dependent phosphotriesterase"/>
    <property type="match status" value="1"/>
</dbReference>